<dbReference type="Pfam" id="PF01336">
    <property type="entry name" value="tRNA_anti-codon"/>
    <property type="match status" value="1"/>
</dbReference>
<evidence type="ECO:0000256" key="2">
    <source>
        <dbReference type="ARBA" id="ARBA00017273"/>
    </source>
</evidence>
<keyword evidence="5" id="KW-0548">Nucleotidyltransferase</keyword>
<dbReference type="InterPro" id="IPR004365">
    <property type="entry name" value="NA-bd_OB_tRNA"/>
</dbReference>
<feature type="domain" description="DNA polymerase helix-hairpin-helix motif" evidence="4">
    <location>
        <begin position="20"/>
        <end position="87"/>
    </location>
</feature>
<keyword evidence="5" id="KW-0808">Transferase</keyword>
<dbReference type="InterPro" id="IPR004805">
    <property type="entry name" value="DnaE2/DnaE/PolC"/>
</dbReference>
<evidence type="ECO:0000259" key="3">
    <source>
        <dbReference type="Pfam" id="PF01336"/>
    </source>
</evidence>
<dbReference type="SUPFAM" id="SSF47781">
    <property type="entry name" value="RuvA domain 2-like"/>
    <property type="match status" value="1"/>
</dbReference>
<dbReference type="PANTHER" id="PTHR32294:SF4">
    <property type="entry name" value="ERROR-PRONE DNA POLYMERASE"/>
    <property type="match status" value="1"/>
</dbReference>
<dbReference type="EMBL" id="VSSQ01007308">
    <property type="protein sequence ID" value="MPM35508.1"/>
    <property type="molecule type" value="Genomic_DNA"/>
</dbReference>
<dbReference type="InterPro" id="IPR010994">
    <property type="entry name" value="RuvA_2-like"/>
</dbReference>
<organism evidence="5">
    <name type="scientific">bioreactor metagenome</name>
    <dbReference type="NCBI Taxonomy" id="1076179"/>
    <lineage>
        <taxon>unclassified sequences</taxon>
        <taxon>metagenomes</taxon>
        <taxon>ecological metagenomes</taxon>
    </lineage>
</organism>
<name>A0A644Z5F1_9ZZZZ</name>
<dbReference type="GO" id="GO:0016779">
    <property type="term" value="F:nucleotidyltransferase activity"/>
    <property type="evidence" value="ECO:0007669"/>
    <property type="project" value="UniProtKB-KW"/>
</dbReference>
<protein>
    <recommendedName>
        <fullName evidence="2">Error-prone DNA polymerase</fullName>
    </recommendedName>
</protein>
<dbReference type="Gene3D" id="2.40.50.140">
    <property type="entry name" value="Nucleic acid-binding proteins"/>
    <property type="match status" value="1"/>
</dbReference>
<dbReference type="GO" id="GO:0008408">
    <property type="term" value="F:3'-5' exonuclease activity"/>
    <property type="evidence" value="ECO:0007669"/>
    <property type="project" value="InterPro"/>
</dbReference>
<evidence type="ECO:0000259" key="4">
    <source>
        <dbReference type="Pfam" id="PF14579"/>
    </source>
</evidence>
<reference evidence="5" key="1">
    <citation type="submission" date="2019-08" db="EMBL/GenBank/DDBJ databases">
        <authorList>
            <person name="Kucharzyk K."/>
            <person name="Murdoch R.W."/>
            <person name="Higgins S."/>
            <person name="Loffler F."/>
        </authorList>
    </citation>
    <scope>NUCLEOTIDE SEQUENCE</scope>
</reference>
<evidence type="ECO:0000313" key="5">
    <source>
        <dbReference type="EMBL" id="MPM35508.1"/>
    </source>
</evidence>
<comment type="caution">
    <text evidence="5">The sequence shown here is derived from an EMBL/GenBank/DDBJ whole genome shotgun (WGS) entry which is preliminary data.</text>
</comment>
<accession>A0A644Z5F1</accession>
<sequence>MGAYDPAAPDVGARHRRDGNFAVRLGLAAVRGIGRKVAERIVAERDADGPYVSPEDLARRAGLTEEQLSALATAGAFDGLGLSRRQALWRAGTAALDQAGTLPGMVAPLQPPLFDDPSGLEVLNDDLWATGLSTSDHLLAHLRARLDEHGVLTSAAVRTAEPGRRIRVAGLVTHRQRPSSASGVTFVNLEDEHGLVNVICSAGVWARYRRLIREAPGLIVRGILERSPEGVTNLVADHLEPLPVTVRHTSRDFH</sequence>
<dbReference type="CDD" id="cd04485">
    <property type="entry name" value="DnaE_OBF"/>
    <property type="match status" value="1"/>
</dbReference>
<evidence type="ECO:0000256" key="1">
    <source>
        <dbReference type="ARBA" id="ARBA00007391"/>
    </source>
</evidence>
<dbReference type="InterPro" id="IPR029460">
    <property type="entry name" value="DNAPol_HHH"/>
</dbReference>
<comment type="similarity">
    <text evidence="1">Belongs to the DNA polymerase type-C family. DnaE2 subfamily.</text>
</comment>
<dbReference type="GO" id="GO:0006260">
    <property type="term" value="P:DNA replication"/>
    <property type="evidence" value="ECO:0007669"/>
    <property type="project" value="InterPro"/>
</dbReference>
<dbReference type="PANTHER" id="PTHR32294">
    <property type="entry name" value="DNA POLYMERASE III SUBUNIT ALPHA"/>
    <property type="match status" value="1"/>
</dbReference>
<gene>
    <name evidence="5" type="primary">dnaE2_6</name>
    <name evidence="5" type="ORF">SDC9_82101</name>
</gene>
<feature type="domain" description="OB" evidence="3">
    <location>
        <begin position="166"/>
        <end position="242"/>
    </location>
</feature>
<proteinExistence type="inferred from homology"/>
<dbReference type="Gene3D" id="1.10.150.870">
    <property type="match status" value="1"/>
</dbReference>
<dbReference type="Pfam" id="PF14579">
    <property type="entry name" value="HHH_6"/>
    <property type="match status" value="1"/>
</dbReference>
<dbReference type="InterPro" id="IPR012340">
    <property type="entry name" value="NA-bd_OB-fold"/>
</dbReference>
<dbReference type="AlphaFoldDB" id="A0A644Z5F1"/>
<dbReference type="GO" id="GO:0003676">
    <property type="term" value="F:nucleic acid binding"/>
    <property type="evidence" value="ECO:0007669"/>
    <property type="project" value="InterPro"/>
</dbReference>